<gene>
    <name evidence="1" type="ORF">FA95DRAFT_1548005</name>
</gene>
<accession>A0ACB8REJ0</accession>
<dbReference type="Proteomes" id="UP000814033">
    <property type="component" value="Unassembled WGS sequence"/>
</dbReference>
<feature type="non-terminal residue" evidence="1">
    <location>
        <position position="1"/>
    </location>
</feature>
<protein>
    <submittedName>
        <fullName evidence="1">ATP11-domain-containing protein</fullName>
    </submittedName>
</protein>
<evidence type="ECO:0000313" key="1">
    <source>
        <dbReference type="EMBL" id="KAI0042000.1"/>
    </source>
</evidence>
<name>A0ACB8REJ0_9AGAM</name>
<reference evidence="1" key="1">
    <citation type="submission" date="2021-02" db="EMBL/GenBank/DDBJ databases">
        <authorList>
            <consortium name="DOE Joint Genome Institute"/>
            <person name="Ahrendt S."/>
            <person name="Looney B.P."/>
            <person name="Miyauchi S."/>
            <person name="Morin E."/>
            <person name="Drula E."/>
            <person name="Courty P.E."/>
            <person name="Chicoki N."/>
            <person name="Fauchery L."/>
            <person name="Kohler A."/>
            <person name="Kuo A."/>
            <person name="Labutti K."/>
            <person name="Pangilinan J."/>
            <person name="Lipzen A."/>
            <person name="Riley R."/>
            <person name="Andreopoulos W."/>
            <person name="He G."/>
            <person name="Johnson J."/>
            <person name="Barry K.W."/>
            <person name="Grigoriev I.V."/>
            <person name="Nagy L."/>
            <person name="Hibbett D."/>
            <person name="Henrissat B."/>
            <person name="Matheny P.B."/>
            <person name="Labbe J."/>
            <person name="Martin F."/>
        </authorList>
    </citation>
    <scope>NUCLEOTIDE SEQUENCE</scope>
    <source>
        <strain evidence="1">FP105234-sp</strain>
    </source>
</reference>
<evidence type="ECO:0000313" key="2">
    <source>
        <dbReference type="Proteomes" id="UP000814033"/>
    </source>
</evidence>
<sequence length="352" mass="39144">MLRRTVTASSQALRHRPSYPTPPYVLRRSLNDYAAKYARKLEERAQKEGVTVDDLRIRLKEEERERAKDRLAKAAEAAARTAEASGPSPSSPASQKSQGRLSVGTSLRQDSSPVKPLSSILNLDRLLQTPHTSAQVSALWTAFHASRSGGTGRGFICASVPRQLYDSLLEGGQKYKQFVIPIPRANPEDAAEKSYEFFVLQWDVRAAPPTPVAGLTGDMPFLYGTPPPAPSATKENPRTATIIFTPLLEYKQRQSFATPYFVLTFYSDLASSHDLVLMRGEITPAAARDGQQGGSYLLSQQDAQMLAMGMQKFYVWNDGEKGAQRRRLLEDFHERPEDFQWSELLKHAGVDS</sequence>
<keyword evidence="2" id="KW-1185">Reference proteome</keyword>
<dbReference type="EMBL" id="MU276089">
    <property type="protein sequence ID" value="KAI0042000.1"/>
    <property type="molecule type" value="Genomic_DNA"/>
</dbReference>
<comment type="caution">
    <text evidence="1">The sequence shown here is derived from an EMBL/GenBank/DDBJ whole genome shotgun (WGS) entry which is preliminary data.</text>
</comment>
<organism evidence="1 2">
    <name type="scientific">Auriscalpium vulgare</name>
    <dbReference type="NCBI Taxonomy" id="40419"/>
    <lineage>
        <taxon>Eukaryota</taxon>
        <taxon>Fungi</taxon>
        <taxon>Dikarya</taxon>
        <taxon>Basidiomycota</taxon>
        <taxon>Agaricomycotina</taxon>
        <taxon>Agaricomycetes</taxon>
        <taxon>Russulales</taxon>
        <taxon>Auriscalpiaceae</taxon>
        <taxon>Auriscalpium</taxon>
    </lineage>
</organism>
<proteinExistence type="predicted"/>
<reference evidence="1" key="2">
    <citation type="journal article" date="2022" name="New Phytol.">
        <title>Evolutionary transition to the ectomycorrhizal habit in the genomes of a hyperdiverse lineage of mushroom-forming fungi.</title>
        <authorList>
            <person name="Looney B."/>
            <person name="Miyauchi S."/>
            <person name="Morin E."/>
            <person name="Drula E."/>
            <person name="Courty P.E."/>
            <person name="Kohler A."/>
            <person name="Kuo A."/>
            <person name="LaButti K."/>
            <person name="Pangilinan J."/>
            <person name="Lipzen A."/>
            <person name="Riley R."/>
            <person name="Andreopoulos W."/>
            <person name="He G."/>
            <person name="Johnson J."/>
            <person name="Nolan M."/>
            <person name="Tritt A."/>
            <person name="Barry K.W."/>
            <person name="Grigoriev I.V."/>
            <person name="Nagy L.G."/>
            <person name="Hibbett D."/>
            <person name="Henrissat B."/>
            <person name="Matheny P.B."/>
            <person name="Labbe J."/>
            <person name="Martin F.M."/>
        </authorList>
    </citation>
    <scope>NUCLEOTIDE SEQUENCE</scope>
    <source>
        <strain evidence="1">FP105234-sp</strain>
    </source>
</reference>